<dbReference type="RefSeq" id="WP_218472106.1">
    <property type="nucleotide sequence ID" value="NZ_BAABJN010000012.1"/>
</dbReference>
<protein>
    <submittedName>
        <fullName evidence="1">Uncharacterized protein</fullName>
    </submittedName>
</protein>
<evidence type="ECO:0000313" key="1">
    <source>
        <dbReference type="EMBL" id="QXN91250.1"/>
    </source>
</evidence>
<name>A0ABX8RSD3_NOCIO</name>
<dbReference type="Proteomes" id="UP000694257">
    <property type="component" value="Chromosome"/>
</dbReference>
<keyword evidence="2" id="KW-1185">Reference proteome</keyword>
<accession>A0ABX8RSD3</accession>
<organism evidence="1 2">
    <name type="scientific">Nocardia iowensis</name>
    <dbReference type="NCBI Taxonomy" id="204891"/>
    <lineage>
        <taxon>Bacteria</taxon>
        <taxon>Bacillati</taxon>
        <taxon>Actinomycetota</taxon>
        <taxon>Actinomycetes</taxon>
        <taxon>Mycobacteriales</taxon>
        <taxon>Nocardiaceae</taxon>
        <taxon>Nocardia</taxon>
    </lineage>
</organism>
<proteinExistence type="predicted"/>
<sequence>MGLGDDRFRAAGAAFEVAVRKSDPEETQRAHAELIESLDGASPEVLAQGCRRLADLLDEVPPGVRANIANVIGAYAQTSADAVACAPRILANLAKTLDHAREFAERWKATTDDDLPDPETTDVDEAMLDQFGLRPLMAWWTLANWISPALAVLQHREVRKLFGRRGCEMLSERHNALAEVSGRWHKELAYMLLILDDEPLVALHRETGTGYRLRMSGIGDNFQLHTLLADALIGGQHLPGEPPSAEAVAMCRDVEGQVLTVGSFNLVAPDGTWIWNEGTPADIPVVEGARLLVLDPPPYQRNWPAGRYFPFVPADLVLERVLTAEETAAWFTHVAPADTAEA</sequence>
<dbReference type="EMBL" id="CP078145">
    <property type="protein sequence ID" value="QXN91250.1"/>
    <property type="molecule type" value="Genomic_DNA"/>
</dbReference>
<evidence type="ECO:0000313" key="2">
    <source>
        <dbReference type="Proteomes" id="UP000694257"/>
    </source>
</evidence>
<gene>
    <name evidence="1" type="ORF">KV110_39015</name>
</gene>
<reference evidence="1 2" key="1">
    <citation type="submission" date="2021-07" db="EMBL/GenBank/DDBJ databases">
        <title>Whole Genome Sequence of Nocardia Iowensis.</title>
        <authorList>
            <person name="Lamm A."/>
            <person name="Collins-Fairclough A.M."/>
            <person name="Bunk B."/>
            <person name="Sproer C."/>
        </authorList>
    </citation>
    <scope>NUCLEOTIDE SEQUENCE [LARGE SCALE GENOMIC DNA]</scope>
    <source>
        <strain evidence="1 2">NRRL 5646</strain>
    </source>
</reference>